<feature type="transmembrane region" description="Helical" evidence="6">
    <location>
        <begin position="428"/>
        <end position="450"/>
    </location>
</feature>
<feature type="domain" description="Major facilitator superfamily (MFS) profile" evidence="7">
    <location>
        <begin position="300"/>
        <end position="514"/>
    </location>
</feature>
<dbReference type="InterPro" id="IPR052528">
    <property type="entry name" value="Sugar_transport-like"/>
</dbReference>
<evidence type="ECO:0000256" key="5">
    <source>
        <dbReference type="SAM" id="MobiDB-lite"/>
    </source>
</evidence>
<organism evidence="8">
    <name type="scientific">Oscillatoriales cyanobacterium SpSt-418</name>
    <dbReference type="NCBI Taxonomy" id="2282169"/>
    <lineage>
        <taxon>Bacteria</taxon>
        <taxon>Bacillati</taxon>
        <taxon>Cyanobacteriota</taxon>
        <taxon>Cyanophyceae</taxon>
        <taxon>Oscillatoriophycideae</taxon>
        <taxon>Oscillatoriales</taxon>
    </lineage>
</organism>
<keyword evidence="3 6" id="KW-1133">Transmembrane helix</keyword>
<evidence type="ECO:0000256" key="4">
    <source>
        <dbReference type="ARBA" id="ARBA00023136"/>
    </source>
</evidence>
<feature type="compositionally biased region" description="Polar residues" evidence="5">
    <location>
        <begin position="272"/>
        <end position="284"/>
    </location>
</feature>
<gene>
    <name evidence="8" type="ORF">ENR64_14615</name>
</gene>
<comment type="subcellular location">
    <subcellularLocation>
        <location evidence="1">Cell membrane</location>
        <topology evidence="1">Multi-pass membrane protein</topology>
    </subcellularLocation>
</comment>
<evidence type="ECO:0000256" key="2">
    <source>
        <dbReference type="ARBA" id="ARBA00022692"/>
    </source>
</evidence>
<dbReference type="PANTHER" id="PTHR23526">
    <property type="entry name" value="INTEGRAL MEMBRANE TRANSPORT PROTEIN-RELATED"/>
    <property type="match status" value="1"/>
</dbReference>
<dbReference type="Gene3D" id="1.20.1250.20">
    <property type="entry name" value="MFS general substrate transporter like domains"/>
    <property type="match status" value="2"/>
</dbReference>
<dbReference type="SUPFAM" id="SSF103473">
    <property type="entry name" value="MFS general substrate transporter"/>
    <property type="match status" value="1"/>
</dbReference>
<evidence type="ECO:0000256" key="1">
    <source>
        <dbReference type="ARBA" id="ARBA00004651"/>
    </source>
</evidence>
<feature type="transmembrane region" description="Helical" evidence="6">
    <location>
        <begin position="364"/>
        <end position="382"/>
    </location>
</feature>
<dbReference type="GO" id="GO:0022857">
    <property type="term" value="F:transmembrane transporter activity"/>
    <property type="evidence" value="ECO:0007669"/>
    <property type="project" value="InterPro"/>
</dbReference>
<sequence length="514" mass="55752">MGNSLEETFVFPGQEMAEPIRLALDSPVPKHLPTKISKDEIRTSLCASTLDGVFATIFTSITSGVLLSNFLVELQATSFQIGMLASIPMVANLLQPLGAYWADRSTSRRRYSLLVHGISRLFWLPLAIAIMAFCWHPVPPQQMIVATLAVLFVTHVLAAIGSASWLSWLAVLVPRQLRGRYFGFRNSTFSLTNLIALPLLGFTVSHWSGGSLQGYGVMVVVAVVAGLISLGFQARMVDVNPQAYWFKTFKVTALEAKPGAPEGSNEAIAQPSEPNSSASAGVPSTSEKAHHSMLNNGCFLLFLLYLGLWAFGMNLSNPFFNLYLLDNLAFDVSWVTIYTSLGAGANLLMLLVWGKLADRIGNRAILLLDGLLVALIPLFWLGTDATSLSIWLWFPLLHLLGGGVGAAIDLCINNLQLAIAPVQHHTKYFAITAAVGGVAGAMGALAGGWLAQFADAGGIKGVFALSTILRLIALLPLVCLQEPQRRSLRQTLQRFIQPTYSYFFKTRVEATTKL</sequence>
<proteinExistence type="predicted"/>
<dbReference type="PROSITE" id="PS50850">
    <property type="entry name" value="MFS"/>
    <property type="match status" value="1"/>
</dbReference>
<comment type="caution">
    <text evidence="8">The sequence shown here is derived from an EMBL/GenBank/DDBJ whole genome shotgun (WGS) entry which is preliminary data.</text>
</comment>
<evidence type="ECO:0000259" key="7">
    <source>
        <dbReference type="PROSITE" id="PS50850"/>
    </source>
</evidence>
<feature type="transmembrane region" description="Helical" evidence="6">
    <location>
        <begin position="189"/>
        <end position="208"/>
    </location>
</feature>
<keyword evidence="4 6" id="KW-0472">Membrane</keyword>
<feature type="transmembrane region" description="Helical" evidence="6">
    <location>
        <begin position="144"/>
        <end position="168"/>
    </location>
</feature>
<dbReference type="InterPro" id="IPR036259">
    <property type="entry name" value="MFS_trans_sf"/>
</dbReference>
<feature type="transmembrane region" description="Helical" evidence="6">
    <location>
        <begin position="79"/>
        <end position="101"/>
    </location>
</feature>
<dbReference type="PANTHER" id="PTHR23526:SF2">
    <property type="entry name" value="MAJOR FACILITATOR SUPERFAMILY (MFS) PROFILE DOMAIN-CONTAINING PROTEIN"/>
    <property type="match status" value="1"/>
</dbReference>
<name>A0A7C3PH75_9CYAN</name>
<dbReference type="InterPro" id="IPR011701">
    <property type="entry name" value="MFS"/>
</dbReference>
<dbReference type="GO" id="GO:0005886">
    <property type="term" value="C:plasma membrane"/>
    <property type="evidence" value="ECO:0007669"/>
    <property type="project" value="UniProtKB-SubCell"/>
</dbReference>
<dbReference type="EMBL" id="DSRU01000217">
    <property type="protein sequence ID" value="HFM98958.1"/>
    <property type="molecule type" value="Genomic_DNA"/>
</dbReference>
<accession>A0A7C3PH75</accession>
<feature type="transmembrane region" description="Helical" evidence="6">
    <location>
        <begin position="388"/>
        <end position="408"/>
    </location>
</feature>
<feature type="transmembrane region" description="Helical" evidence="6">
    <location>
        <begin position="332"/>
        <end position="352"/>
    </location>
</feature>
<dbReference type="Pfam" id="PF07690">
    <property type="entry name" value="MFS_1"/>
    <property type="match status" value="1"/>
</dbReference>
<protein>
    <submittedName>
        <fullName evidence="8">MFS transporter</fullName>
    </submittedName>
</protein>
<reference evidence="8" key="1">
    <citation type="journal article" date="2020" name="mSystems">
        <title>Genome- and Community-Level Interaction Insights into Carbon Utilization and Element Cycling Functions of Hydrothermarchaeota in Hydrothermal Sediment.</title>
        <authorList>
            <person name="Zhou Z."/>
            <person name="Liu Y."/>
            <person name="Xu W."/>
            <person name="Pan J."/>
            <person name="Luo Z.H."/>
            <person name="Li M."/>
        </authorList>
    </citation>
    <scope>NUCLEOTIDE SEQUENCE [LARGE SCALE GENOMIC DNA]</scope>
    <source>
        <strain evidence="8">SpSt-418</strain>
    </source>
</reference>
<dbReference type="AlphaFoldDB" id="A0A7C3PH75"/>
<feature type="transmembrane region" description="Helical" evidence="6">
    <location>
        <begin position="462"/>
        <end position="480"/>
    </location>
</feature>
<feature type="region of interest" description="Disordered" evidence="5">
    <location>
        <begin position="260"/>
        <end position="284"/>
    </location>
</feature>
<feature type="transmembrane region" description="Helical" evidence="6">
    <location>
        <begin position="121"/>
        <end position="138"/>
    </location>
</feature>
<feature type="transmembrane region" description="Helical" evidence="6">
    <location>
        <begin position="214"/>
        <end position="232"/>
    </location>
</feature>
<feature type="transmembrane region" description="Helical" evidence="6">
    <location>
        <begin position="45"/>
        <end position="67"/>
    </location>
</feature>
<keyword evidence="2 6" id="KW-0812">Transmembrane</keyword>
<evidence type="ECO:0000256" key="3">
    <source>
        <dbReference type="ARBA" id="ARBA00022989"/>
    </source>
</evidence>
<dbReference type="InterPro" id="IPR020846">
    <property type="entry name" value="MFS_dom"/>
</dbReference>
<feature type="transmembrane region" description="Helical" evidence="6">
    <location>
        <begin position="293"/>
        <end position="312"/>
    </location>
</feature>
<evidence type="ECO:0000313" key="8">
    <source>
        <dbReference type="EMBL" id="HFM98958.1"/>
    </source>
</evidence>
<evidence type="ECO:0000256" key="6">
    <source>
        <dbReference type="SAM" id="Phobius"/>
    </source>
</evidence>